<dbReference type="SUPFAM" id="SSF56281">
    <property type="entry name" value="Metallo-hydrolase/oxidoreductase"/>
    <property type="match status" value="1"/>
</dbReference>
<sequence length="305" mass="31408">MQQLVFDRAFEPDYGVAVEVAPGVRRLTARNAGPFTFRGTNSWLIGTSELVVIDPGPADEQHLAELLAAIGGRPVSHILVTHTHRDHSPGAAALARATGAMLVGEGPHRPARPLAATAQTEASADRDFRPDLLLGDGDRLPTAAGEFTALATPGHTANHLAFALAGSDLVFSGDHVMGWSTTIVAPPDGAMADYMRSLDRLEALGPTRLLPGHGGIVADGAGFIAGLRAHRKAREAAIVDAVAGGAAEIPAIVARVYAGLDPKLVGAAALSVLAHLDDLAERGLVRATGPAGDAQAGLDALFRLS</sequence>
<dbReference type="InterPro" id="IPR036866">
    <property type="entry name" value="RibonucZ/Hydroxyglut_hydro"/>
</dbReference>
<evidence type="ECO:0000313" key="3">
    <source>
        <dbReference type="Proteomes" id="UP000631694"/>
    </source>
</evidence>
<dbReference type="Pfam" id="PF00753">
    <property type="entry name" value="Lactamase_B"/>
    <property type="match status" value="1"/>
</dbReference>
<dbReference type="Gene3D" id="1.10.10.10">
    <property type="entry name" value="Winged helix-like DNA-binding domain superfamily/Winged helix DNA-binding domain"/>
    <property type="match status" value="1"/>
</dbReference>
<dbReference type="RefSeq" id="WP_197310278.1">
    <property type="nucleotide sequence ID" value="NZ_JADZLT010000041.1"/>
</dbReference>
<proteinExistence type="predicted"/>
<dbReference type="InterPro" id="IPR050662">
    <property type="entry name" value="Sec-metab_biosynth-thioest"/>
</dbReference>
<dbReference type="Proteomes" id="UP000631694">
    <property type="component" value="Unassembled WGS sequence"/>
</dbReference>
<protein>
    <submittedName>
        <fullName evidence="2">MBL fold metallo-hydrolase</fullName>
    </submittedName>
</protein>
<dbReference type="SMART" id="SM00849">
    <property type="entry name" value="Lactamase_B"/>
    <property type="match status" value="1"/>
</dbReference>
<dbReference type="CDD" id="cd16278">
    <property type="entry name" value="metallo-hydrolase-like_MBL-fold"/>
    <property type="match status" value="1"/>
</dbReference>
<comment type="caution">
    <text evidence="2">The sequence shown here is derived from an EMBL/GenBank/DDBJ whole genome shotgun (WGS) entry which is preliminary data.</text>
</comment>
<gene>
    <name evidence="2" type="ORF">I5731_04735</name>
</gene>
<dbReference type="Pfam" id="PF17778">
    <property type="entry name" value="WHD_BLACT"/>
    <property type="match status" value="1"/>
</dbReference>
<name>A0A931I1B3_9HYPH</name>
<feature type="domain" description="Metallo-beta-lactamase" evidence="1">
    <location>
        <begin position="39"/>
        <end position="213"/>
    </location>
</feature>
<dbReference type="PANTHER" id="PTHR23131:SF0">
    <property type="entry name" value="ENDORIBONUCLEASE LACTB2"/>
    <property type="match status" value="1"/>
</dbReference>
<dbReference type="Gene3D" id="3.60.15.10">
    <property type="entry name" value="Ribonuclease Z/Hydroxyacylglutathione hydrolase-like"/>
    <property type="match status" value="1"/>
</dbReference>
<reference evidence="2" key="1">
    <citation type="submission" date="2020-12" db="EMBL/GenBank/DDBJ databases">
        <title>Methylobrevis albus sp. nov., isolated from fresh water lack sediment.</title>
        <authorList>
            <person name="Zou Q."/>
        </authorList>
    </citation>
    <scope>NUCLEOTIDE SEQUENCE</scope>
    <source>
        <strain evidence="2">L22</strain>
    </source>
</reference>
<dbReference type="InterPro" id="IPR001279">
    <property type="entry name" value="Metallo-B-lactamas"/>
</dbReference>
<dbReference type="AlphaFoldDB" id="A0A931I1B3"/>
<keyword evidence="3" id="KW-1185">Reference proteome</keyword>
<dbReference type="InterPro" id="IPR041516">
    <property type="entry name" value="LACTB2_WH"/>
</dbReference>
<dbReference type="PANTHER" id="PTHR23131">
    <property type="entry name" value="ENDORIBONUCLEASE LACTB2"/>
    <property type="match status" value="1"/>
</dbReference>
<evidence type="ECO:0000313" key="2">
    <source>
        <dbReference type="EMBL" id="MBH0237118.1"/>
    </source>
</evidence>
<organism evidence="2 3">
    <name type="scientific">Methylobrevis albus</name>
    <dbReference type="NCBI Taxonomy" id="2793297"/>
    <lineage>
        <taxon>Bacteria</taxon>
        <taxon>Pseudomonadati</taxon>
        <taxon>Pseudomonadota</taxon>
        <taxon>Alphaproteobacteria</taxon>
        <taxon>Hyphomicrobiales</taxon>
        <taxon>Pleomorphomonadaceae</taxon>
        <taxon>Methylobrevis</taxon>
    </lineage>
</organism>
<dbReference type="InterPro" id="IPR036388">
    <property type="entry name" value="WH-like_DNA-bd_sf"/>
</dbReference>
<accession>A0A931I1B3</accession>
<evidence type="ECO:0000259" key="1">
    <source>
        <dbReference type="SMART" id="SM00849"/>
    </source>
</evidence>
<dbReference type="EMBL" id="JADZLT010000041">
    <property type="protein sequence ID" value="MBH0237118.1"/>
    <property type="molecule type" value="Genomic_DNA"/>
</dbReference>